<name>A0ABW1HH19_9ACTN</name>
<dbReference type="InterPro" id="IPR000792">
    <property type="entry name" value="Tscrpt_reg_LuxR_C"/>
</dbReference>
<protein>
    <recommendedName>
        <fullName evidence="2">HTH luxR-type domain-containing protein</fullName>
    </recommendedName>
</protein>
<evidence type="ECO:0000259" key="2">
    <source>
        <dbReference type="SMART" id="SM00421"/>
    </source>
</evidence>
<evidence type="ECO:0000256" key="1">
    <source>
        <dbReference type="SAM" id="MobiDB-lite"/>
    </source>
</evidence>
<evidence type="ECO:0000313" key="3">
    <source>
        <dbReference type="EMBL" id="MFC5939888.1"/>
    </source>
</evidence>
<feature type="region of interest" description="Disordered" evidence="1">
    <location>
        <begin position="251"/>
        <end position="270"/>
    </location>
</feature>
<proteinExistence type="predicted"/>
<keyword evidence="4" id="KW-1185">Reference proteome</keyword>
<gene>
    <name evidence="3" type="ORF">ACFPZ4_00115</name>
</gene>
<sequence length="270" mass="28938">MRADGNLINDSALPRGRRRDDGGSVDLLPSPSGGSVLGDVIGSLEMRMVGPEVVYRAIAGSRHELLLALPVEWKRTGPALDVLAGCRLARAGIRVRAYVSAECRVGETAIDGEVRRLVRSGASVFTTSEPLPRLSVVDGKLLMSALNQRGYDSGGLAGRELPFLGLMLRSMHAHALALPAEFPGDESTESLSREVLHQLVSGFKDEAAARRVGMSLRTYRRSVARWMTRLGAQSRFQAGYEAAVQGLLFSRTRRDGGPNEGAAVPGEFAG</sequence>
<evidence type="ECO:0000313" key="4">
    <source>
        <dbReference type="Proteomes" id="UP001596207"/>
    </source>
</evidence>
<dbReference type="InterPro" id="IPR016032">
    <property type="entry name" value="Sig_transdc_resp-reg_C-effctor"/>
</dbReference>
<accession>A0ABW1HH19</accession>
<dbReference type="Gene3D" id="1.10.10.10">
    <property type="entry name" value="Winged helix-like DNA-binding domain superfamily/Winged helix DNA-binding domain"/>
    <property type="match status" value="1"/>
</dbReference>
<organism evidence="3 4">
    <name type="scientific">Micromonospora harpali</name>
    <dbReference type="NCBI Taxonomy" id="1490225"/>
    <lineage>
        <taxon>Bacteria</taxon>
        <taxon>Bacillati</taxon>
        <taxon>Actinomycetota</taxon>
        <taxon>Actinomycetes</taxon>
        <taxon>Micromonosporales</taxon>
        <taxon>Micromonosporaceae</taxon>
        <taxon>Micromonospora</taxon>
    </lineage>
</organism>
<feature type="region of interest" description="Disordered" evidence="1">
    <location>
        <begin position="1"/>
        <end position="31"/>
    </location>
</feature>
<feature type="domain" description="HTH luxR-type" evidence="2">
    <location>
        <begin position="188"/>
        <end position="242"/>
    </location>
</feature>
<comment type="caution">
    <text evidence="3">The sequence shown here is derived from an EMBL/GenBank/DDBJ whole genome shotgun (WGS) entry which is preliminary data.</text>
</comment>
<dbReference type="Proteomes" id="UP001596207">
    <property type="component" value="Unassembled WGS sequence"/>
</dbReference>
<dbReference type="SMART" id="SM00421">
    <property type="entry name" value="HTH_LUXR"/>
    <property type="match status" value="1"/>
</dbReference>
<dbReference type="InterPro" id="IPR036388">
    <property type="entry name" value="WH-like_DNA-bd_sf"/>
</dbReference>
<dbReference type="SUPFAM" id="SSF46894">
    <property type="entry name" value="C-terminal effector domain of the bipartite response regulators"/>
    <property type="match status" value="1"/>
</dbReference>
<dbReference type="RefSeq" id="WP_353899675.1">
    <property type="nucleotide sequence ID" value="NZ_CP158970.1"/>
</dbReference>
<reference evidence="4" key="1">
    <citation type="journal article" date="2019" name="Int. J. Syst. Evol. Microbiol.">
        <title>The Global Catalogue of Microorganisms (GCM) 10K type strain sequencing project: providing services to taxonomists for standard genome sequencing and annotation.</title>
        <authorList>
            <consortium name="The Broad Institute Genomics Platform"/>
            <consortium name="The Broad Institute Genome Sequencing Center for Infectious Disease"/>
            <person name="Wu L."/>
            <person name="Ma J."/>
        </authorList>
    </citation>
    <scope>NUCLEOTIDE SEQUENCE [LARGE SCALE GENOMIC DNA]</scope>
    <source>
        <strain evidence="4">CGMCC 4.7173</strain>
    </source>
</reference>
<dbReference type="EMBL" id="JBHSQQ010000001">
    <property type="protein sequence ID" value="MFC5939888.1"/>
    <property type="molecule type" value="Genomic_DNA"/>
</dbReference>